<dbReference type="GO" id="GO:0140359">
    <property type="term" value="F:ABC-type transporter activity"/>
    <property type="evidence" value="ECO:0007669"/>
    <property type="project" value="InterPro"/>
</dbReference>
<dbReference type="Pfam" id="PF01061">
    <property type="entry name" value="ABC2_membrane"/>
    <property type="match status" value="1"/>
</dbReference>
<protein>
    <recommendedName>
        <fullName evidence="10">ABC-2 type transporter domain-containing protein</fullName>
    </recommendedName>
</protein>
<name>A0AAV0CDS7_9ASTE</name>
<keyword evidence="2 5" id="KW-0812">Transmembrane</keyword>
<dbReference type="GO" id="GO:0016020">
    <property type="term" value="C:membrane"/>
    <property type="evidence" value="ECO:0007669"/>
    <property type="project" value="UniProtKB-SubCell"/>
</dbReference>
<dbReference type="AlphaFoldDB" id="A0AAV0CDS7"/>
<dbReference type="PANTHER" id="PTHR48040:SF13">
    <property type="entry name" value="ABC TRANSPORTER G FAMILY MEMBER 31"/>
    <property type="match status" value="1"/>
</dbReference>
<gene>
    <name evidence="8" type="ORF">CEPIT_LOCUS5268</name>
</gene>
<dbReference type="InterPro" id="IPR013525">
    <property type="entry name" value="ABC2_TM"/>
</dbReference>
<comment type="subcellular location">
    <subcellularLocation>
        <location evidence="1">Membrane</location>
        <topology evidence="1">Multi-pass membrane protein</topology>
    </subcellularLocation>
</comment>
<evidence type="ECO:0000256" key="3">
    <source>
        <dbReference type="ARBA" id="ARBA00022989"/>
    </source>
</evidence>
<sequence>MFLRTRLHPTDLVNANLYLSCLFFGLVHMMFNDFPEMPITIFRLPVSYKQRDNLLYPAWAWSISCWLTRIPYSVIEAVIRSCVVYYTVGFAPGAGRFFRYMFVLFSIHQMALGLFRSMAALSRDMVIASTFGSAALLAIFLLGGFIIPRDMIKGWWVWAFWVSPLSYGQRAISVNEFTATRWNERTTLGNIALGNSLLQSHSLPAGGYWYWLGVGVLLLYALFFNIIVTLALTFLNPIRTSQAFVEENSARKDAENRANIQEIDQAQAGNVVYHVVYNNNYYYYYYFKRKYKTNNLLKKICYTLTRWKSKNLMTQRTQQHYLVDHGTLHILRKAKPDHQTYQMSLGQAEEEPLRRFLPLDEQNSLCTSQHGM</sequence>
<evidence type="ECO:0000259" key="6">
    <source>
        <dbReference type="Pfam" id="PF01061"/>
    </source>
</evidence>
<feature type="transmembrane region" description="Helical" evidence="5">
    <location>
        <begin position="127"/>
        <end position="147"/>
    </location>
</feature>
<reference evidence="8" key="1">
    <citation type="submission" date="2022-07" db="EMBL/GenBank/DDBJ databases">
        <authorList>
            <person name="Macas J."/>
            <person name="Novak P."/>
            <person name="Neumann P."/>
        </authorList>
    </citation>
    <scope>NUCLEOTIDE SEQUENCE</scope>
</reference>
<feature type="transmembrane region" description="Helical" evidence="5">
    <location>
        <begin position="208"/>
        <end position="235"/>
    </location>
</feature>
<organism evidence="8 9">
    <name type="scientific">Cuscuta epithymum</name>
    <dbReference type="NCBI Taxonomy" id="186058"/>
    <lineage>
        <taxon>Eukaryota</taxon>
        <taxon>Viridiplantae</taxon>
        <taxon>Streptophyta</taxon>
        <taxon>Embryophyta</taxon>
        <taxon>Tracheophyta</taxon>
        <taxon>Spermatophyta</taxon>
        <taxon>Magnoliopsida</taxon>
        <taxon>eudicotyledons</taxon>
        <taxon>Gunneridae</taxon>
        <taxon>Pentapetalae</taxon>
        <taxon>asterids</taxon>
        <taxon>lamiids</taxon>
        <taxon>Solanales</taxon>
        <taxon>Convolvulaceae</taxon>
        <taxon>Cuscuteae</taxon>
        <taxon>Cuscuta</taxon>
        <taxon>Cuscuta subgen. Cuscuta</taxon>
    </lineage>
</organism>
<evidence type="ECO:0000313" key="9">
    <source>
        <dbReference type="Proteomes" id="UP001152523"/>
    </source>
</evidence>
<feature type="transmembrane region" description="Helical" evidence="5">
    <location>
        <begin position="97"/>
        <end position="115"/>
    </location>
</feature>
<dbReference type="EMBL" id="CAMAPF010000028">
    <property type="protein sequence ID" value="CAH9075186.1"/>
    <property type="molecule type" value="Genomic_DNA"/>
</dbReference>
<evidence type="ECO:0008006" key="10">
    <source>
        <dbReference type="Google" id="ProtNLM"/>
    </source>
</evidence>
<evidence type="ECO:0000256" key="2">
    <source>
        <dbReference type="ARBA" id="ARBA00022692"/>
    </source>
</evidence>
<dbReference type="Proteomes" id="UP001152523">
    <property type="component" value="Unassembled WGS sequence"/>
</dbReference>
<evidence type="ECO:0000256" key="1">
    <source>
        <dbReference type="ARBA" id="ARBA00004141"/>
    </source>
</evidence>
<dbReference type="InterPro" id="IPR013581">
    <property type="entry name" value="PDR_assoc"/>
</dbReference>
<keyword evidence="3 5" id="KW-1133">Transmembrane helix</keyword>
<evidence type="ECO:0000256" key="4">
    <source>
        <dbReference type="ARBA" id="ARBA00023136"/>
    </source>
</evidence>
<comment type="caution">
    <text evidence="8">The sequence shown here is derived from an EMBL/GenBank/DDBJ whole genome shotgun (WGS) entry which is preliminary data.</text>
</comment>
<keyword evidence="4 5" id="KW-0472">Membrane</keyword>
<feature type="domain" description="Plant PDR ABC transporter associated" evidence="7">
    <location>
        <begin position="182"/>
        <end position="245"/>
    </location>
</feature>
<keyword evidence="9" id="KW-1185">Reference proteome</keyword>
<evidence type="ECO:0000313" key="8">
    <source>
        <dbReference type="EMBL" id="CAH9075186.1"/>
    </source>
</evidence>
<feature type="transmembrane region" description="Helical" evidence="5">
    <location>
        <begin position="12"/>
        <end position="31"/>
    </location>
</feature>
<dbReference type="Pfam" id="PF08370">
    <property type="entry name" value="PDR_assoc"/>
    <property type="match status" value="1"/>
</dbReference>
<proteinExistence type="predicted"/>
<evidence type="ECO:0000259" key="7">
    <source>
        <dbReference type="Pfam" id="PF08370"/>
    </source>
</evidence>
<feature type="domain" description="ABC-2 type transporter transmembrane" evidence="6">
    <location>
        <begin position="3"/>
        <end position="177"/>
    </location>
</feature>
<dbReference type="PANTHER" id="PTHR48040">
    <property type="entry name" value="PLEIOTROPIC DRUG RESISTANCE PROTEIN 1-LIKE ISOFORM X1"/>
    <property type="match status" value="1"/>
</dbReference>
<evidence type="ECO:0000256" key="5">
    <source>
        <dbReference type="SAM" id="Phobius"/>
    </source>
</evidence>
<accession>A0AAV0CDS7</accession>